<organism evidence="2 3">
    <name type="scientific">Hymenobacter telluris</name>
    <dbReference type="NCBI Taxonomy" id="2816474"/>
    <lineage>
        <taxon>Bacteria</taxon>
        <taxon>Pseudomonadati</taxon>
        <taxon>Bacteroidota</taxon>
        <taxon>Cytophagia</taxon>
        <taxon>Cytophagales</taxon>
        <taxon>Hymenobacteraceae</taxon>
        <taxon>Hymenobacter</taxon>
    </lineage>
</organism>
<keyword evidence="1" id="KW-1133">Transmembrane helix</keyword>
<accession>A0A939F0H9</accession>
<evidence type="ECO:0000313" key="3">
    <source>
        <dbReference type="Proteomes" id="UP000664144"/>
    </source>
</evidence>
<keyword evidence="1" id="KW-0472">Membrane</keyword>
<keyword evidence="1" id="KW-0812">Transmembrane</keyword>
<dbReference type="AlphaFoldDB" id="A0A939F0H9"/>
<feature type="transmembrane region" description="Helical" evidence="1">
    <location>
        <begin position="50"/>
        <end position="67"/>
    </location>
</feature>
<dbReference type="RefSeq" id="WP_206986000.1">
    <property type="nucleotide sequence ID" value="NZ_JAFLQZ010000016.1"/>
</dbReference>
<sequence length="179" mass="19451">MSDIVEESVSPAKPVLRTALLFGVGAGVLCAIWVIGLYLSGSNPYGPKRLMAIFAPPIAVLLGQWQLRRHFKPEGPGILKSVGTGLLIALFAAVVSAGSVYAFARITGPDPIARHLTEMRQLLKQSRPMFLKEKNGRQQYEQTYRGLAFSAQGLAADDYMRKLLVGVLLSIPGGIFLRK</sequence>
<gene>
    <name evidence="2" type="ORF">J0X19_18980</name>
</gene>
<proteinExistence type="predicted"/>
<dbReference type="InterPro" id="IPR025250">
    <property type="entry name" value="DUF4199"/>
</dbReference>
<comment type="caution">
    <text evidence="2">The sequence shown here is derived from an EMBL/GenBank/DDBJ whole genome shotgun (WGS) entry which is preliminary data.</text>
</comment>
<keyword evidence="3" id="KW-1185">Reference proteome</keyword>
<dbReference type="Proteomes" id="UP000664144">
    <property type="component" value="Unassembled WGS sequence"/>
</dbReference>
<feature type="transmembrane region" description="Helical" evidence="1">
    <location>
        <begin position="20"/>
        <end position="38"/>
    </location>
</feature>
<protein>
    <submittedName>
        <fullName evidence="2">DUF4199 domain-containing protein</fullName>
    </submittedName>
</protein>
<dbReference type="Pfam" id="PF13858">
    <property type="entry name" value="DUF4199"/>
    <property type="match status" value="1"/>
</dbReference>
<dbReference type="EMBL" id="JAFLQZ010000016">
    <property type="protein sequence ID" value="MBO0360052.1"/>
    <property type="molecule type" value="Genomic_DNA"/>
</dbReference>
<name>A0A939F0H9_9BACT</name>
<evidence type="ECO:0000256" key="1">
    <source>
        <dbReference type="SAM" id="Phobius"/>
    </source>
</evidence>
<evidence type="ECO:0000313" key="2">
    <source>
        <dbReference type="EMBL" id="MBO0360052.1"/>
    </source>
</evidence>
<feature type="transmembrane region" description="Helical" evidence="1">
    <location>
        <begin position="87"/>
        <end position="104"/>
    </location>
</feature>
<reference evidence="2" key="1">
    <citation type="submission" date="2021-03" db="EMBL/GenBank/DDBJ databases">
        <authorList>
            <person name="Kim M.K."/>
        </authorList>
    </citation>
    <scope>NUCLEOTIDE SEQUENCE</scope>
    <source>
        <strain evidence="2">BT186</strain>
    </source>
</reference>